<dbReference type="EMBL" id="CATNWA010010509">
    <property type="protein sequence ID" value="CAI9559999.1"/>
    <property type="molecule type" value="Genomic_DNA"/>
</dbReference>
<evidence type="ECO:0000313" key="5">
    <source>
        <dbReference type="EMBL" id="CAI9559999.1"/>
    </source>
</evidence>
<comment type="caution">
    <text evidence="5">The sequence shown here is derived from an EMBL/GenBank/DDBJ whole genome shotgun (WGS) entry which is preliminary data.</text>
</comment>
<keyword evidence="6" id="KW-1185">Reference proteome</keyword>
<feature type="region of interest" description="Disordered" evidence="3">
    <location>
        <begin position="371"/>
        <end position="410"/>
    </location>
</feature>
<dbReference type="InterPro" id="IPR036770">
    <property type="entry name" value="Ankyrin_rpt-contain_sf"/>
</dbReference>
<evidence type="ECO:0000259" key="4">
    <source>
        <dbReference type="PROSITE" id="PS50002"/>
    </source>
</evidence>
<organism evidence="5 6">
    <name type="scientific">Staurois parvus</name>
    <dbReference type="NCBI Taxonomy" id="386267"/>
    <lineage>
        <taxon>Eukaryota</taxon>
        <taxon>Metazoa</taxon>
        <taxon>Chordata</taxon>
        <taxon>Craniata</taxon>
        <taxon>Vertebrata</taxon>
        <taxon>Euteleostomi</taxon>
        <taxon>Amphibia</taxon>
        <taxon>Batrachia</taxon>
        <taxon>Anura</taxon>
        <taxon>Neobatrachia</taxon>
        <taxon>Ranoidea</taxon>
        <taxon>Ranidae</taxon>
        <taxon>Staurois</taxon>
    </lineage>
</organism>
<dbReference type="PANTHER" id="PTHR10654">
    <property type="entry name" value="CAS SCAFFOLDING PROTEIN"/>
    <property type="match status" value="1"/>
</dbReference>
<feature type="region of interest" description="Disordered" evidence="3">
    <location>
        <begin position="200"/>
        <end position="247"/>
    </location>
</feature>
<evidence type="ECO:0000256" key="1">
    <source>
        <dbReference type="ARBA" id="ARBA00022443"/>
    </source>
</evidence>
<protein>
    <recommendedName>
        <fullName evidence="4">SH3 domain-containing protein</fullName>
    </recommendedName>
</protein>
<feature type="compositionally biased region" description="Low complexity" evidence="3">
    <location>
        <begin position="371"/>
        <end position="390"/>
    </location>
</feature>
<dbReference type="Proteomes" id="UP001162483">
    <property type="component" value="Unassembled WGS sequence"/>
</dbReference>
<evidence type="ECO:0000313" key="6">
    <source>
        <dbReference type="Proteomes" id="UP001162483"/>
    </source>
</evidence>
<evidence type="ECO:0000256" key="2">
    <source>
        <dbReference type="PROSITE-ProRule" id="PRU00192"/>
    </source>
</evidence>
<feature type="domain" description="SH3" evidence="4">
    <location>
        <begin position="1"/>
        <end position="36"/>
    </location>
</feature>
<reference evidence="5" key="1">
    <citation type="submission" date="2023-05" db="EMBL/GenBank/DDBJ databases">
        <authorList>
            <person name="Stuckert A."/>
        </authorList>
    </citation>
    <scope>NUCLEOTIDE SEQUENCE</scope>
</reference>
<keyword evidence="1 2" id="KW-0728">SH3 domain</keyword>
<dbReference type="PANTHER" id="PTHR10654:SF14">
    <property type="entry name" value="EMBRYONAL FYN-ASSOCIATED SUBSTRATE"/>
    <property type="match status" value="1"/>
</dbReference>
<dbReference type="InterPro" id="IPR001452">
    <property type="entry name" value="SH3_domain"/>
</dbReference>
<dbReference type="InterPro" id="IPR036028">
    <property type="entry name" value="SH3-like_dom_sf"/>
</dbReference>
<feature type="region of interest" description="Disordered" evidence="3">
    <location>
        <begin position="441"/>
        <end position="469"/>
    </location>
</feature>
<proteinExistence type="predicted"/>
<feature type="compositionally biased region" description="Basic and acidic residues" evidence="3">
    <location>
        <begin position="447"/>
        <end position="467"/>
    </location>
</feature>
<accession>A0ABN9CJX1</accession>
<evidence type="ECO:0000256" key="3">
    <source>
        <dbReference type="SAM" id="MobiDB-lite"/>
    </source>
</evidence>
<name>A0ABN9CJX1_9NEOB</name>
<sequence>MLVLERDAHTLGGWWRCSLRGKQGIAPGNRLRLLPEENTQENEYQAPRLIGATAVTPKLQKSEVMPQHSTEEQQSEVYQVPSIARLCISSPQDEIYNSPRHIETSQPCPQEVYDKPSSLLRDIQSVSETYDSPVLRVKDVAVQPPEEIPEDIYDVPPMFQNVPLSDNEEDEGIYSMPSNLKRVSGLQNLYEAPEDILGCGNLPETLEPPQTHRLSVSSTGSARSADSGGSRESGLPSVLSRDPRSDGVSTMESLRLLHQELQRTVVLMFEKMQESSGQGCLEYQVTAQVMEALKDFVDLAQVVLLHSCQASDPSLHRQLSGHLEKLELALLALQEASIELSVVNIIQEQSGFILALVTANAGLLFPRPRLSSSESLSRRPLPALPTASPATHRKGSIQDRPLPPPPIMHCAPSDPVEDAHSEYERIQCRDNHYVHLQGTVTTQTMQKSKDRPTDIDQRNSQEKKTDPCPEPSVKKTIICCAFMHLKVTDTSRHFRPAWVHFWEVQAHNHHVFL</sequence>
<dbReference type="SUPFAM" id="SSF50044">
    <property type="entry name" value="SH3-domain"/>
    <property type="match status" value="1"/>
</dbReference>
<gene>
    <name evidence="5" type="ORF">SPARVUS_LOCUS5171886</name>
</gene>
<feature type="compositionally biased region" description="Low complexity" evidence="3">
    <location>
        <begin position="215"/>
        <end position="234"/>
    </location>
</feature>
<dbReference type="Gene3D" id="1.25.40.20">
    <property type="entry name" value="Ankyrin repeat-containing domain"/>
    <property type="match status" value="1"/>
</dbReference>
<dbReference type="InterPro" id="IPR037362">
    <property type="entry name" value="CAS_fam"/>
</dbReference>
<dbReference type="PROSITE" id="PS50002">
    <property type="entry name" value="SH3"/>
    <property type="match status" value="1"/>
</dbReference>